<evidence type="ECO:0000313" key="3">
    <source>
        <dbReference type="EMBL" id="EFO81678.1"/>
    </source>
</evidence>
<dbReference type="EMBL" id="ADVR01000007">
    <property type="protein sequence ID" value="EFO81678.1"/>
    <property type="molecule type" value="Genomic_DNA"/>
</dbReference>
<dbReference type="Pfam" id="PF03703">
    <property type="entry name" value="bPH_2"/>
    <property type="match status" value="1"/>
</dbReference>
<dbReference type="Proteomes" id="UP000054010">
    <property type="component" value="Unassembled WGS sequence"/>
</dbReference>
<name>E1IAS2_9CHLR</name>
<keyword evidence="1" id="KW-1133">Transmembrane helix</keyword>
<feature type="transmembrane region" description="Helical" evidence="1">
    <location>
        <begin position="109"/>
        <end position="130"/>
    </location>
</feature>
<dbReference type="PANTHER" id="PTHR37938:SF1">
    <property type="entry name" value="BLL0215 PROTEIN"/>
    <property type="match status" value="1"/>
</dbReference>
<evidence type="ECO:0000259" key="2">
    <source>
        <dbReference type="Pfam" id="PF03703"/>
    </source>
</evidence>
<keyword evidence="4" id="KW-1185">Reference proteome</keyword>
<gene>
    <name evidence="3" type="ORF">OSCT_0423</name>
</gene>
<keyword evidence="1" id="KW-0472">Membrane</keyword>
<keyword evidence="1" id="KW-0812">Transmembrane</keyword>
<sequence length="505" mass="57813">MPHFLKDLLLEDASEALDLGEGEQILHVTGRHWIVLLTRLIGPVLGCIFFAGLAFYRSIGGGFLVTDAGEPVGLDFFNWLLVGIEILLLLLWTTLWVRTANTKPKKEDLRTRNIILGAGGVLLLLIYYRYNGGRIFYVDPAMFVRQTFDFINIVLYIFTGLCLLFLFFTTYDWLNDELILTNKRVVYDNDQVFIPKLIERRSQEQIFIEDIQDVVAATKTYSQHWLGFGTIIVKSARIGGQIAFDSASHPRIMQKKIMDEVNSYRKQRSEEDFNRMIETRVYNAKTEKPVFKKDIKVSRGVRFLNWFFPENPEINEDNGTITWRAHWIFGLQVLIGPVLLLFGGMLSIAIAANFLQMSTLLSVVLSVALIIFFVAWGAWEIEDYRNDLYILNQTNVIDIEKKPFGPEDRRQASLGAVTNVSFETTFISNLLGYGNVVLETAGGGGKFTFDRVPRPRDVVQKINDYQVAFKRNEKEKAFNDTLTLLKHYHDAQQRHQELNAPPTAS</sequence>
<feature type="transmembrane region" description="Helical" evidence="1">
    <location>
        <begin position="150"/>
        <end position="174"/>
    </location>
</feature>
<reference evidence="3 4" key="1">
    <citation type="journal article" date="2011" name="J. Bacteriol.">
        <title>Draft genome sequence of the anoxygenic filamentous phototrophic bacterium Oscillochloris trichoides subsp. DG-6.</title>
        <authorList>
            <person name="Kuznetsov B.B."/>
            <person name="Ivanovsky R.N."/>
            <person name="Keppen O.I."/>
            <person name="Sukhacheva M.V."/>
            <person name="Bumazhkin B.K."/>
            <person name="Patutina E.O."/>
            <person name="Beletsky A.V."/>
            <person name="Mardanov A.V."/>
            <person name="Baslerov R.V."/>
            <person name="Panteleeva A.N."/>
            <person name="Kolganova T.V."/>
            <person name="Ravin N.V."/>
            <person name="Skryabin K.G."/>
        </authorList>
    </citation>
    <scope>NUCLEOTIDE SEQUENCE [LARGE SCALE GENOMIC DNA]</scope>
    <source>
        <strain evidence="3 4">DG-6</strain>
    </source>
</reference>
<feature type="transmembrane region" description="Helical" evidence="1">
    <location>
        <begin position="360"/>
        <end position="379"/>
    </location>
</feature>
<feature type="domain" description="YdbS-like PH" evidence="2">
    <location>
        <begin position="410"/>
        <end position="460"/>
    </location>
</feature>
<dbReference type="HOGENOM" id="CLU_539504_0_0_0"/>
<protein>
    <recommendedName>
        <fullName evidence="2">YdbS-like PH domain-containing protein</fullName>
    </recommendedName>
</protein>
<dbReference type="AlphaFoldDB" id="E1IAS2"/>
<dbReference type="InterPro" id="IPR005182">
    <property type="entry name" value="YdbS-like_PH"/>
</dbReference>
<dbReference type="STRING" id="765420.OSCT_0423"/>
<organism evidence="3 4">
    <name type="scientific">Oscillochloris trichoides DG-6</name>
    <dbReference type="NCBI Taxonomy" id="765420"/>
    <lineage>
        <taxon>Bacteria</taxon>
        <taxon>Bacillati</taxon>
        <taxon>Chloroflexota</taxon>
        <taxon>Chloroflexia</taxon>
        <taxon>Chloroflexales</taxon>
        <taxon>Chloroflexineae</taxon>
        <taxon>Oscillochloridaceae</taxon>
        <taxon>Oscillochloris</taxon>
    </lineage>
</organism>
<dbReference type="PANTHER" id="PTHR37938">
    <property type="entry name" value="BLL0215 PROTEIN"/>
    <property type="match status" value="1"/>
</dbReference>
<feature type="transmembrane region" description="Helical" evidence="1">
    <location>
        <begin position="333"/>
        <end position="354"/>
    </location>
</feature>
<evidence type="ECO:0000313" key="4">
    <source>
        <dbReference type="Proteomes" id="UP000054010"/>
    </source>
</evidence>
<dbReference type="OrthoDB" id="152385at2"/>
<accession>E1IAS2</accession>
<feature type="transmembrane region" description="Helical" evidence="1">
    <location>
        <begin position="33"/>
        <end position="56"/>
    </location>
</feature>
<proteinExistence type="predicted"/>
<dbReference type="eggNOG" id="COG3428">
    <property type="taxonomic scope" value="Bacteria"/>
</dbReference>
<feature type="transmembrane region" description="Helical" evidence="1">
    <location>
        <begin position="76"/>
        <end position="97"/>
    </location>
</feature>
<comment type="caution">
    <text evidence="3">The sequence shown here is derived from an EMBL/GenBank/DDBJ whole genome shotgun (WGS) entry which is preliminary data.</text>
</comment>
<evidence type="ECO:0000256" key="1">
    <source>
        <dbReference type="SAM" id="Phobius"/>
    </source>
</evidence>